<dbReference type="GeneID" id="72065425"/>
<sequence>MAFTHTSAMSLHYLEEVSSGCGDRISLSIRWNDARLVVHLDPSATGNAIEDSLIEKYNAACIVEDCDEEEAMSEQILDAIVEAGRPIFDQLAPRPVISTSAPSDLHSLLFPKEYTFRFRTLDNTTRLILTAKHSPSENRPAPEPLEQPFHLTIGEGTNLPKFSTKDIRVLEKLLGDGYIARVLVNGQEMCSKVGNDLRADSAQRELTTLLKITTSQYADALRVPKLRGLVHTPDDGRIIGFLEDYVPSEDGSELSNLGDIETTSSIAEARRKKWALQVQETVHLLHQIGITWGDGKAGNVLIDHDTDDAWIIDFGGGWTDGWVEQELSGTIEGDELAVRKIFEFLGV</sequence>
<dbReference type="KEGG" id="ptkz:JDV02_003468"/>
<dbReference type="Gene3D" id="3.30.200.20">
    <property type="entry name" value="Phosphorylase Kinase, domain 1"/>
    <property type="match status" value="1"/>
</dbReference>
<proteinExistence type="predicted"/>
<gene>
    <name evidence="2" type="ORF">JDV02_003468</name>
</gene>
<organism evidence="2 3">
    <name type="scientific">Purpureocillium takamizusanense</name>
    <dbReference type="NCBI Taxonomy" id="2060973"/>
    <lineage>
        <taxon>Eukaryota</taxon>
        <taxon>Fungi</taxon>
        <taxon>Dikarya</taxon>
        <taxon>Ascomycota</taxon>
        <taxon>Pezizomycotina</taxon>
        <taxon>Sordariomycetes</taxon>
        <taxon>Hypocreomycetidae</taxon>
        <taxon>Hypocreales</taxon>
        <taxon>Ophiocordycipitaceae</taxon>
        <taxon>Purpureocillium</taxon>
    </lineage>
</organism>
<dbReference type="PROSITE" id="PS50011">
    <property type="entry name" value="PROTEIN_KINASE_DOM"/>
    <property type="match status" value="1"/>
</dbReference>
<protein>
    <recommendedName>
        <fullName evidence="1">Protein kinase domain-containing protein</fullName>
    </recommendedName>
</protein>
<dbReference type="AlphaFoldDB" id="A0A9Q8V8G5"/>
<feature type="domain" description="Protein kinase" evidence="1">
    <location>
        <begin position="147"/>
        <end position="347"/>
    </location>
</feature>
<dbReference type="GO" id="GO:0004672">
    <property type="term" value="F:protein kinase activity"/>
    <property type="evidence" value="ECO:0007669"/>
    <property type="project" value="InterPro"/>
</dbReference>
<dbReference type="SUPFAM" id="SSF56112">
    <property type="entry name" value="Protein kinase-like (PK-like)"/>
    <property type="match status" value="1"/>
</dbReference>
<dbReference type="GO" id="GO:0005524">
    <property type="term" value="F:ATP binding"/>
    <property type="evidence" value="ECO:0007669"/>
    <property type="project" value="InterPro"/>
</dbReference>
<dbReference type="OrthoDB" id="4062651at2759"/>
<dbReference type="Proteomes" id="UP000829364">
    <property type="component" value="Chromosome 2"/>
</dbReference>
<evidence type="ECO:0000313" key="3">
    <source>
        <dbReference type="Proteomes" id="UP000829364"/>
    </source>
</evidence>
<dbReference type="Gene3D" id="1.10.510.10">
    <property type="entry name" value="Transferase(Phosphotransferase) domain 1"/>
    <property type="match status" value="1"/>
</dbReference>
<dbReference type="InterPro" id="IPR000719">
    <property type="entry name" value="Prot_kinase_dom"/>
</dbReference>
<dbReference type="InterPro" id="IPR011009">
    <property type="entry name" value="Kinase-like_dom_sf"/>
</dbReference>
<dbReference type="RefSeq" id="XP_047840571.1">
    <property type="nucleotide sequence ID" value="XM_047984597.1"/>
</dbReference>
<evidence type="ECO:0000313" key="2">
    <source>
        <dbReference type="EMBL" id="UNI17090.1"/>
    </source>
</evidence>
<keyword evidence="3" id="KW-1185">Reference proteome</keyword>
<evidence type="ECO:0000259" key="1">
    <source>
        <dbReference type="PROSITE" id="PS50011"/>
    </source>
</evidence>
<accession>A0A9Q8V8G5</accession>
<dbReference type="EMBL" id="CP086355">
    <property type="protein sequence ID" value="UNI17090.1"/>
    <property type="molecule type" value="Genomic_DNA"/>
</dbReference>
<name>A0A9Q8V8G5_9HYPO</name>
<reference evidence="2" key="1">
    <citation type="submission" date="2021-11" db="EMBL/GenBank/DDBJ databases">
        <title>Purpureocillium_takamizusanense_genome.</title>
        <authorList>
            <person name="Nguyen N.-H."/>
        </authorList>
    </citation>
    <scope>NUCLEOTIDE SEQUENCE</scope>
    <source>
        <strain evidence="2">PT3</strain>
    </source>
</reference>